<feature type="transmembrane region" description="Helical" evidence="8">
    <location>
        <begin position="104"/>
        <end position="126"/>
    </location>
</feature>
<dbReference type="GO" id="GO:0005886">
    <property type="term" value="C:plasma membrane"/>
    <property type="evidence" value="ECO:0007669"/>
    <property type="project" value="UniProtKB-SubCell"/>
</dbReference>
<evidence type="ECO:0000256" key="7">
    <source>
        <dbReference type="ARBA" id="ARBA00023170"/>
    </source>
</evidence>
<keyword evidence="5 8" id="KW-1133">Transmembrane helix</keyword>
<dbReference type="Proteomes" id="UP000014760">
    <property type="component" value="Unassembled WGS sequence"/>
</dbReference>
<evidence type="ECO:0000313" key="10">
    <source>
        <dbReference type="EnsemblMetazoa" id="CapteP210104"/>
    </source>
</evidence>
<keyword evidence="3" id="KW-1003">Cell membrane</keyword>
<evidence type="ECO:0000256" key="4">
    <source>
        <dbReference type="ARBA" id="ARBA00022692"/>
    </source>
</evidence>
<dbReference type="AlphaFoldDB" id="R7V003"/>
<keyword evidence="2" id="KW-0813">Transport</keyword>
<dbReference type="EMBL" id="KB296326">
    <property type="protein sequence ID" value="ELU11879.1"/>
    <property type="molecule type" value="Genomic_DNA"/>
</dbReference>
<protein>
    <submittedName>
        <fullName evidence="9 10">Uncharacterized protein</fullName>
    </submittedName>
</protein>
<dbReference type="Pfam" id="PF14752">
    <property type="entry name" value="RBP_receptor"/>
    <property type="match status" value="2"/>
</dbReference>
<feature type="transmembrane region" description="Helical" evidence="8">
    <location>
        <begin position="77"/>
        <end position="97"/>
    </location>
</feature>
<dbReference type="EMBL" id="AMQN01019847">
    <property type="status" value="NOT_ANNOTATED_CDS"/>
    <property type="molecule type" value="Genomic_DNA"/>
</dbReference>
<gene>
    <name evidence="9" type="ORF">CAPTEDRAFT_210104</name>
</gene>
<evidence type="ECO:0000313" key="9">
    <source>
        <dbReference type="EMBL" id="ELU11879.1"/>
    </source>
</evidence>
<proteinExistence type="predicted"/>
<feature type="transmembrane region" description="Helical" evidence="8">
    <location>
        <begin position="273"/>
        <end position="296"/>
    </location>
</feature>
<feature type="transmembrane region" description="Helical" evidence="8">
    <location>
        <begin position="146"/>
        <end position="165"/>
    </location>
</feature>
<evidence type="ECO:0000256" key="3">
    <source>
        <dbReference type="ARBA" id="ARBA00022475"/>
    </source>
</evidence>
<evidence type="ECO:0000313" key="11">
    <source>
        <dbReference type="Proteomes" id="UP000014760"/>
    </source>
</evidence>
<dbReference type="EMBL" id="AMQN01019848">
    <property type="status" value="NOT_ANNOTATED_CDS"/>
    <property type="molecule type" value="Genomic_DNA"/>
</dbReference>
<dbReference type="GO" id="GO:0038023">
    <property type="term" value="F:signaling receptor activity"/>
    <property type="evidence" value="ECO:0007669"/>
    <property type="project" value="InterPro"/>
</dbReference>
<evidence type="ECO:0000256" key="5">
    <source>
        <dbReference type="ARBA" id="ARBA00022989"/>
    </source>
</evidence>
<reference evidence="9 11" key="2">
    <citation type="journal article" date="2013" name="Nature">
        <title>Insights into bilaterian evolution from three spiralian genomes.</title>
        <authorList>
            <person name="Simakov O."/>
            <person name="Marletaz F."/>
            <person name="Cho S.J."/>
            <person name="Edsinger-Gonzales E."/>
            <person name="Havlak P."/>
            <person name="Hellsten U."/>
            <person name="Kuo D.H."/>
            <person name="Larsson T."/>
            <person name="Lv J."/>
            <person name="Arendt D."/>
            <person name="Savage R."/>
            <person name="Osoegawa K."/>
            <person name="de Jong P."/>
            <person name="Grimwood J."/>
            <person name="Chapman J.A."/>
            <person name="Shapiro H."/>
            <person name="Aerts A."/>
            <person name="Otillar R.P."/>
            <person name="Terry A.Y."/>
            <person name="Boore J.L."/>
            <person name="Grigoriev I.V."/>
            <person name="Lindberg D.R."/>
            <person name="Seaver E.C."/>
            <person name="Weisblat D.A."/>
            <person name="Putnam N.H."/>
            <person name="Rokhsar D.S."/>
        </authorList>
    </citation>
    <scope>NUCLEOTIDE SEQUENCE</scope>
    <source>
        <strain evidence="9 11">I ESC-2004</strain>
    </source>
</reference>
<dbReference type="PANTHER" id="PTHR21444:SF15">
    <property type="entry name" value="RECEPTOR FOR RETINOL UPTAKE STRA6"/>
    <property type="match status" value="1"/>
</dbReference>
<evidence type="ECO:0000256" key="1">
    <source>
        <dbReference type="ARBA" id="ARBA00004651"/>
    </source>
</evidence>
<comment type="subcellular location">
    <subcellularLocation>
        <location evidence="1">Cell membrane</location>
        <topology evidence="1">Multi-pass membrane protein</topology>
    </subcellularLocation>
</comment>
<feature type="transmembrane region" description="Helical" evidence="8">
    <location>
        <begin position="21"/>
        <end position="40"/>
    </location>
</feature>
<keyword evidence="7" id="KW-0675">Receptor</keyword>
<evidence type="ECO:0000256" key="2">
    <source>
        <dbReference type="ARBA" id="ARBA00022448"/>
    </source>
</evidence>
<reference evidence="10" key="3">
    <citation type="submission" date="2015-06" db="UniProtKB">
        <authorList>
            <consortium name="EnsemblMetazoa"/>
        </authorList>
    </citation>
    <scope>IDENTIFICATION</scope>
</reference>
<dbReference type="InterPro" id="IPR026612">
    <property type="entry name" value="STRA6-like"/>
</dbReference>
<feature type="transmembrane region" description="Helical" evidence="8">
    <location>
        <begin position="311"/>
        <end position="333"/>
    </location>
</feature>
<dbReference type="PANTHER" id="PTHR21444">
    <property type="entry name" value="COILED-COIL DOMAIN-CONTAINING PROTEIN 180"/>
    <property type="match status" value="1"/>
</dbReference>
<feature type="transmembrane region" description="Helical" evidence="8">
    <location>
        <begin position="354"/>
        <end position="374"/>
    </location>
</feature>
<evidence type="ECO:0000256" key="8">
    <source>
        <dbReference type="SAM" id="Phobius"/>
    </source>
</evidence>
<dbReference type="OMA" id="ECTTEME"/>
<evidence type="ECO:0000256" key="6">
    <source>
        <dbReference type="ARBA" id="ARBA00023136"/>
    </source>
</evidence>
<dbReference type="OrthoDB" id="2376984at2759"/>
<organism evidence="9">
    <name type="scientific">Capitella teleta</name>
    <name type="common">Polychaete worm</name>
    <dbReference type="NCBI Taxonomy" id="283909"/>
    <lineage>
        <taxon>Eukaryota</taxon>
        <taxon>Metazoa</taxon>
        <taxon>Spiralia</taxon>
        <taxon>Lophotrochozoa</taxon>
        <taxon>Annelida</taxon>
        <taxon>Polychaeta</taxon>
        <taxon>Sedentaria</taxon>
        <taxon>Scolecida</taxon>
        <taxon>Capitellidae</taxon>
        <taxon>Capitella</taxon>
    </lineage>
</organism>
<accession>R7V003</accession>
<dbReference type="EnsemblMetazoa" id="CapteT210104">
    <property type="protein sequence ID" value="CapteP210104"/>
    <property type="gene ID" value="CapteG210104"/>
</dbReference>
<keyword evidence="11" id="KW-1185">Reference proteome</keyword>
<sequence>MSFASPMDFVGNRGRRWAYSLVYILLSCRVLNLIEGSYYVKPSIYDDPDFDYKFKWTLGKRHADIITSRFLTMSGIVFWQMLNTMIICLVFYPLLACITLKDRIIANVAGLVYLLPWIVLSLYIWVRCPVFPDGLDEGTISNATQTFLFDLPILAAYIGLAYAYTADLIKNIRRRIEEDKQGSGAVLVENGVFKALCMTRLSTRLRQCRMFDVIKKKCLWFWNPGMNYSPRILCTTVVSAFVIFKEAFVEVIQGRLNLAAETNRSDVTSNCSAWSISLVMVLIVLLVLCYLIIIPIRDKQSNFVLRFLGQYWPVAIVSIVVHYAQFLMCKFCFLQESGSFMALNNRRVLHVVNYVLFFFNILLGFFSCALRILLSEGVINSVSEDAAAHSVGPTDQIWLST</sequence>
<keyword evidence="4 8" id="KW-0812">Transmembrane</keyword>
<dbReference type="GO" id="GO:0034632">
    <property type="term" value="F:retinol transmembrane transporter activity"/>
    <property type="evidence" value="ECO:0007669"/>
    <property type="project" value="InterPro"/>
</dbReference>
<dbReference type="HOGENOM" id="CLU_687442_0_0_1"/>
<keyword evidence="6 8" id="KW-0472">Membrane</keyword>
<dbReference type="GO" id="GO:0071939">
    <property type="term" value="P:vitamin A import into cell"/>
    <property type="evidence" value="ECO:0007669"/>
    <property type="project" value="TreeGrafter"/>
</dbReference>
<name>R7V003_CAPTE</name>
<reference evidence="11" key="1">
    <citation type="submission" date="2012-12" db="EMBL/GenBank/DDBJ databases">
        <authorList>
            <person name="Hellsten U."/>
            <person name="Grimwood J."/>
            <person name="Chapman J.A."/>
            <person name="Shapiro H."/>
            <person name="Aerts A."/>
            <person name="Otillar R.P."/>
            <person name="Terry A.Y."/>
            <person name="Boore J.L."/>
            <person name="Simakov O."/>
            <person name="Marletaz F."/>
            <person name="Cho S.-J."/>
            <person name="Edsinger-Gonzales E."/>
            <person name="Havlak P."/>
            <person name="Kuo D.-H."/>
            <person name="Larsson T."/>
            <person name="Lv J."/>
            <person name="Arendt D."/>
            <person name="Savage R."/>
            <person name="Osoegawa K."/>
            <person name="de Jong P."/>
            <person name="Lindberg D.R."/>
            <person name="Seaver E.C."/>
            <person name="Weisblat D.A."/>
            <person name="Putnam N.H."/>
            <person name="Grigoriev I.V."/>
            <person name="Rokhsar D.S."/>
        </authorList>
    </citation>
    <scope>NUCLEOTIDE SEQUENCE</scope>
    <source>
        <strain evidence="11">I ESC-2004</strain>
    </source>
</reference>